<accession>A0AAV5RX50</accession>
<keyword evidence="1" id="KW-0812">Transmembrane</keyword>
<evidence type="ECO:0000313" key="2">
    <source>
        <dbReference type="EMBL" id="GMM55838.1"/>
    </source>
</evidence>
<organism evidence="2 3">
    <name type="scientific">Maudiozyma humilis</name>
    <name type="common">Sour dough yeast</name>
    <name type="synonym">Kazachstania humilis</name>
    <dbReference type="NCBI Taxonomy" id="51915"/>
    <lineage>
        <taxon>Eukaryota</taxon>
        <taxon>Fungi</taxon>
        <taxon>Dikarya</taxon>
        <taxon>Ascomycota</taxon>
        <taxon>Saccharomycotina</taxon>
        <taxon>Saccharomycetes</taxon>
        <taxon>Saccharomycetales</taxon>
        <taxon>Saccharomycetaceae</taxon>
        <taxon>Maudiozyma</taxon>
    </lineage>
</organism>
<dbReference type="PANTHER" id="PTHR34292:SF2">
    <property type="entry name" value="OUTER SPORE WALL PROTEIN LDS1"/>
    <property type="match status" value="1"/>
</dbReference>
<feature type="transmembrane region" description="Helical" evidence="1">
    <location>
        <begin position="93"/>
        <end position="112"/>
    </location>
</feature>
<dbReference type="AlphaFoldDB" id="A0AAV5RX50"/>
<keyword evidence="3" id="KW-1185">Reference proteome</keyword>
<protein>
    <submittedName>
        <fullName evidence="2">Lds1 protein</fullName>
    </submittedName>
</protein>
<dbReference type="EMBL" id="BTGD01000006">
    <property type="protein sequence ID" value="GMM55838.1"/>
    <property type="molecule type" value="Genomic_DNA"/>
</dbReference>
<reference evidence="2 3" key="1">
    <citation type="journal article" date="2023" name="Elife">
        <title>Identification of key yeast species and microbe-microbe interactions impacting larval growth of Drosophila in the wild.</title>
        <authorList>
            <person name="Mure A."/>
            <person name="Sugiura Y."/>
            <person name="Maeda R."/>
            <person name="Honda K."/>
            <person name="Sakurai N."/>
            <person name="Takahashi Y."/>
            <person name="Watada M."/>
            <person name="Katoh T."/>
            <person name="Gotoh A."/>
            <person name="Gotoh Y."/>
            <person name="Taniguchi I."/>
            <person name="Nakamura K."/>
            <person name="Hayashi T."/>
            <person name="Katayama T."/>
            <person name="Uemura T."/>
            <person name="Hattori Y."/>
        </authorList>
    </citation>
    <scope>NUCLEOTIDE SEQUENCE [LARGE SCALE GENOMIC DNA]</scope>
    <source>
        <strain evidence="2 3">KH-74</strain>
    </source>
</reference>
<evidence type="ECO:0000256" key="1">
    <source>
        <dbReference type="SAM" id="Phobius"/>
    </source>
</evidence>
<gene>
    <name evidence="2" type="ORF">DAKH74_024540</name>
</gene>
<feature type="transmembrane region" description="Helical" evidence="1">
    <location>
        <begin position="253"/>
        <end position="274"/>
    </location>
</feature>
<comment type="caution">
    <text evidence="2">The sequence shown here is derived from an EMBL/GenBank/DDBJ whole genome shotgun (WGS) entry which is preliminary data.</text>
</comment>
<keyword evidence="1" id="KW-1133">Transmembrane helix</keyword>
<dbReference type="GO" id="GO:0005811">
    <property type="term" value="C:lipid droplet"/>
    <property type="evidence" value="ECO:0007669"/>
    <property type="project" value="TreeGrafter"/>
</dbReference>
<feature type="transmembrane region" description="Helical" evidence="1">
    <location>
        <begin position="203"/>
        <end position="233"/>
    </location>
</feature>
<evidence type="ECO:0000313" key="3">
    <source>
        <dbReference type="Proteomes" id="UP001377567"/>
    </source>
</evidence>
<dbReference type="PANTHER" id="PTHR34292">
    <property type="entry name" value="OUTER SPORE WALL PROTEIN LDS1"/>
    <property type="match status" value="1"/>
</dbReference>
<dbReference type="GO" id="GO:0005619">
    <property type="term" value="C:ascospore wall"/>
    <property type="evidence" value="ECO:0007669"/>
    <property type="project" value="TreeGrafter"/>
</dbReference>
<name>A0AAV5RX50_MAUHU</name>
<dbReference type="GO" id="GO:0005628">
    <property type="term" value="C:prospore membrane"/>
    <property type="evidence" value="ECO:0007669"/>
    <property type="project" value="TreeGrafter"/>
</dbReference>
<proteinExistence type="predicted"/>
<sequence>MSMATSLLLTGLGGAFHRYYASQTYEVDPCIDIPVSQYRERIFVPWLVHMRDRYLESAVNFFPGLVNNQPFVYPVRGVVELAYRRKYYRKTTGGCLAIYLVAYAVILFMHWATLAPLYIAFFAVLGPLGFILAVIHSLLQSNVLTMMFIRLSHFPSKSVNYCLELNCGDHWRGENTVTVRYYIPFGCYYFWLVHLPIKLVKMWAVSIVMIVMMGISSLPIVGPILFHLIISPFITRVYLSRMLRLKGYNDNEIAGFFATHLGAYTSFGILAGLIETIPGVAGIAVTTNMLGATLMGLETIPGMGETPSSTVVENVVSQAGPSQERDYNVNEYISPLNTVDTPSTDTAQPFTEVAVTSTSVDIHPQTVNLINLDTIPPPEHLISLDSHPVVNPAVTISGPLFSTPPSPVHDLLNSESADTFPLTPGTFDFS</sequence>
<feature type="transmembrane region" description="Helical" evidence="1">
    <location>
        <begin position="118"/>
        <end position="139"/>
    </location>
</feature>
<keyword evidence="1" id="KW-0472">Membrane</keyword>
<dbReference type="Proteomes" id="UP001377567">
    <property type="component" value="Unassembled WGS sequence"/>
</dbReference>
<dbReference type="InterPro" id="IPR052786">
    <property type="entry name" value="Spore_wall_assembly"/>
</dbReference>